<accession>A0A0A9A215</accession>
<reference evidence="1" key="2">
    <citation type="journal article" date="2015" name="Data Brief">
        <title>Shoot transcriptome of the giant reed, Arundo donax.</title>
        <authorList>
            <person name="Barrero R.A."/>
            <person name="Guerrero F.D."/>
            <person name="Moolhuijzen P."/>
            <person name="Goolsby J.A."/>
            <person name="Tidwell J."/>
            <person name="Bellgard S.E."/>
            <person name="Bellgard M.I."/>
        </authorList>
    </citation>
    <scope>NUCLEOTIDE SEQUENCE</scope>
    <source>
        <tissue evidence="1">Shoot tissue taken approximately 20 cm above the soil surface</tissue>
    </source>
</reference>
<dbReference type="AlphaFoldDB" id="A0A0A9A215"/>
<reference evidence="1" key="1">
    <citation type="submission" date="2014-09" db="EMBL/GenBank/DDBJ databases">
        <authorList>
            <person name="Magalhaes I.L.F."/>
            <person name="Oliveira U."/>
            <person name="Santos F.R."/>
            <person name="Vidigal T.H.D.A."/>
            <person name="Brescovit A.D."/>
            <person name="Santos A.J."/>
        </authorList>
    </citation>
    <scope>NUCLEOTIDE SEQUENCE</scope>
    <source>
        <tissue evidence="1">Shoot tissue taken approximately 20 cm above the soil surface</tissue>
    </source>
</reference>
<sequence length="46" mass="5178">MLYHALFMSCLRSANPTVLTTYQSPFFVGMDQPFLICSLLCFASVI</sequence>
<dbReference type="EMBL" id="GBRH01252794">
    <property type="protein sequence ID" value="JAD45101.1"/>
    <property type="molecule type" value="Transcribed_RNA"/>
</dbReference>
<evidence type="ECO:0000313" key="1">
    <source>
        <dbReference type="EMBL" id="JAD45101.1"/>
    </source>
</evidence>
<proteinExistence type="predicted"/>
<protein>
    <submittedName>
        <fullName evidence="1">Uncharacterized protein</fullName>
    </submittedName>
</protein>
<organism evidence="1">
    <name type="scientific">Arundo donax</name>
    <name type="common">Giant reed</name>
    <name type="synonym">Donax arundinaceus</name>
    <dbReference type="NCBI Taxonomy" id="35708"/>
    <lineage>
        <taxon>Eukaryota</taxon>
        <taxon>Viridiplantae</taxon>
        <taxon>Streptophyta</taxon>
        <taxon>Embryophyta</taxon>
        <taxon>Tracheophyta</taxon>
        <taxon>Spermatophyta</taxon>
        <taxon>Magnoliopsida</taxon>
        <taxon>Liliopsida</taxon>
        <taxon>Poales</taxon>
        <taxon>Poaceae</taxon>
        <taxon>PACMAD clade</taxon>
        <taxon>Arundinoideae</taxon>
        <taxon>Arundineae</taxon>
        <taxon>Arundo</taxon>
    </lineage>
</organism>
<name>A0A0A9A215_ARUDO</name>